<reference evidence="1 2" key="1">
    <citation type="submission" date="2019-12" db="EMBL/GenBank/DDBJ databases">
        <title>Genomic-based taxomic classification of the family Erythrobacteraceae.</title>
        <authorList>
            <person name="Xu L."/>
        </authorList>
    </citation>
    <scope>NUCLEOTIDE SEQUENCE [LARGE SCALE GENOMIC DNA]</scope>
    <source>
        <strain evidence="1 2">MCCC 1A09965</strain>
    </source>
</reference>
<dbReference type="EMBL" id="WTYN01000001">
    <property type="protein sequence ID" value="MXO62002.1"/>
    <property type="molecule type" value="Genomic_DNA"/>
</dbReference>
<keyword evidence="2" id="KW-1185">Reference proteome</keyword>
<accession>A0A844YDH5</accession>
<dbReference type="RefSeq" id="WP_160671284.1">
    <property type="nucleotide sequence ID" value="NZ_WTYN01000001.1"/>
</dbReference>
<dbReference type="AlphaFoldDB" id="A0A844YDH5"/>
<dbReference type="Proteomes" id="UP000445582">
    <property type="component" value="Unassembled WGS sequence"/>
</dbReference>
<dbReference type="OrthoDB" id="7510084at2"/>
<name>A0A844YDH5_9SPHN</name>
<proteinExistence type="predicted"/>
<evidence type="ECO:0000313" key="1">
    <source>
        <dbReference type="EMBL" id="MXO62002.1"/>
    </source>
</evidence>
<sequence length="105" mass="11420">MTVHFAAARSRASSPLARIMGNARRGIPANDEPAAQTAIIDGLTEATLRHFAEHGLGAARAALDFAEQAREAGDIAESEYWVDMCRRLDTQAAVRFERSHEDLIG</sequence>
<protein>
    <submittedName>
        <fullName evidence="1">Uncharacterized protein</fullName>
    </submittedName>
</protein>
<organism evidence="1 2">
    <name type="scientific">Qipengyuania oceanensis</name>
    <dbReference type="NCBI Taxonomy" id="1463597"/>
    <lineage>
        <taxon>Bacteria</taxon>
        <taxon>Pseudomonadati</taxon>
        <taxon>Pseudomonadota</taxon>
        <taxon>Alphaproteobacteria</taxon>
        <taxon>Sphingomonadales</taxon>
        <taxon>Erythrobacteraceae</taxon>
        <taxon>Qipengyuania</taxon>
    </lineage>
</organism>
<comment type="caution">
    <text evidence="1">The sequence shown here is derived from an EMBL/GenBank/DDBJ whole genome shotgun (WGS) entry which is preliminary data.</text>
</comment>
<gene>
    <name evidence="1" type="ORF">GRI48_03165</name>
</gene>
<evidence type="ECO:0000313" key="2">
    <source>
        <dbReference type="Proteomes" id="UP000445582"/>
    </source>
</evidence>